<keyword evidence="8 11" id="KW-1133">Transmembrane helix</keyword>
<dbReference type="PROSITE" id="PS50893">
    <property type="entry name" value="ABC_TRANSPORTER_2"/>
    <property type="match status" value="1"/>
</dbReference>
<dbReference type="RefSeq" id="WP_197703443.1">
    <property type="nucleotide sequence ID" value="NZ_AP014936.1"/>
</dbReference>
<evidence type="ECO:0000259" key="13">
    <source>
        <dbReference type="PROSITE" id="PS50929"/>
    </source>
</evidence>
<dbReference type="CDD" id="cd18552">
    <property type="entry name" value="ABC_6TM_MsbA_like"/>
    <property type="match status" value="1"/>
</dbReference>
<feature type="transmembrane region" description="Helical" evidence="11">
    <location>
        <begin position="72"/>
        <end position="91"/>
    </location>
</feature>
<evidence type="ECO:0000256" key="2">
    <source>
        <dbReference type="ARBA" id="ARBA00022448"/>
    </source>
</evidence>
<accession>A0A1B4V4J1</accession>
<keyword evidence="3" id="KW-1003">Cell membrane</keyword>
<dbReference type="PANTHER" id="PTHR43394">
    <property type="entry name" value="ATP-DEPENDENT PERMEASE MDL1, MITOCHONDRIAL"/>
    <property type="match status" value="1"/>
</dbReference>
<feature type="transmembrane region" description="Helical" evidence="11">
    <location>
        <begin position="148"/>
        <end position="167"/>
    </location>
</feature>
<keyword evidence="5" id="KW-0547">Nucleotide-binding</keyword>
<dbReference type="KEGG" id="sva:SVA_1896"/>
<evidence type="ECO:0000256" key="3">
    <source>
        <dbReference type="ARBA" id="ARBA00022475"/>
    </source>
</evidence>
<evidence type="ECO:0000256" key="1">
    <source>
        <dbReference type="ARBA" id="ARBA00004651"/>
    </source>
</evidence>
<evidence type="ECO:0000256" key="6">
    <source>
        <dbReference type="ARBA" id="ARBA00022840"/>
    </source>
</evidence>
<evidence type="ECO:0000259" key="12">
    <source>
        <dbReference type="PROSITE" id="PS50893"/>
    </source>
</evidence>
<dbReference type="InterPro" id="IPR003593">
    <property type="entry name" value="AAA+_ATPase"/>
</dbReference>
<feature type="transmembrane region" description="Helical" evidence="11">
    <location>
        <begin position="31"/>
        <end position="52"/>
    </location>
</feature>
<comment type="subcellular location">
    <subcellularLocation>
        <location evidence="1">Cell membrane</location>
        <topology evidence="1">Multi-pass membrane protein</topology>
    </subcellularLocation>
</comment>
<dbReference type="GO" id="GO:0005524">
    <property type="term" value="F:ATP binding"/>
    <property type="evidence" value="ECO:0007669"/>
    <property type="project" value="UniProtKB-KW"/>
</dbReference>
<dbReference type="SUPFAM" id="SSF90123">
    <property type="entry name" value="ABC transporter transmembrane region"/>
    <property type="match status" value="1"/>
</dbReference>
<dbReference type="PANTHER" id="PTHR43394:SF1">
    <property type="entry name" value="ATP-BINDING CASSETTE SUB-FAMILY B MEMBER 10, MITOCHONDRIAL"/>
    <property type="match status" value="1"/>
</dbReference>
<dbReference type="Proteomes" id="UP000218899">
    <property type="component" value="Chromosome"/>
</dbReference>
<feature type="transmembrane region" description="Helical" evidence="11">
    <location>
        <begin position="251"/>
        <end position="276"/>
    </location>
</feature>
<dbReference type="PROSITE" id="PS00211">
    <property type="entry name" value="ABC_TRANSPORTER_1"/>
    <property type="match status" value="1"/>
</dbReference>
<evidence type="ECO:0000256" key="10">
    <source>
        <dbReference type="ARBA" id="ARBA00023136"/>
    </source>
</evidence>
<gene>
    <name evidence="14" type="ORF">SVA_1896</name>
</gene>
<evidence type="ECO:0000256" key="5">
    <source>
        <dbReference type="ARBA" id="ARBA00022741"/>
    </source>
</evidence>
<dbReference type="GO" id="GO:0005886">
    <property type="term" value="C:plasma membrane"/>
    <property type="evidence" value="ECO:0007669"/>
    <property type="project" value="UniProtKB-SubCell"/>
</dbReference>
<dbReference type="InterPro" id="IPR017871">
    <property type="entry name" value="ABC_transporter-like_CS"/>
</dbReference>
<dbReference type="InterPro" id="IPR003439">
    <property type="entry name" value="ABC_transporter-like_ATP-bd"/>
</dbReference>
<evidence type="ECO:0000313" key="14">
    <source>
        <dbReference type="EMBL" id="BAU48450.1"/>
    </source>
</evidence>
<keyword evidence="10 11" id="KW-0472">Membrane</keyword>
<name>A0A1B4V4J1_9GAMM</name>
<evidence type="ECO:0000256" key="9">
    <source>
        <dbReference type="ARBA" id="ARBA00023055"/>
    </source>
</evidence>
<keyword evidence="15" id="KW-1185">Reference proteome</keyword>
<evidence type="ECO:0000313" key="15">
    <source>
        <dbReference type="Proteomes" id="UP000218899"/>
    </source>
</evidence>
<evidence type="ECO:0000256" key="11">
    <source>
        <dbReference type="SAM" id="Phobius"/>
    </source>
</evidence>
<dbReference type="EMBL" id="AP014936">
    <property type="protein sequence ID" value="BAU48450.1"/>
    <property type="molecule type" value="Genomic_DNA"/>
</dbReference>
<protein>
    <submittedName>
        <fullName evidence="14">ATP-binding protein</fullName>
    </submittedName>
</protein>
<dbReference type="Gene3D" id="1.20.1560.10">
    <property type="entry name" value="ABC transporter type 1, transmembrane domain"/>
    <property type="match status" value="1"/>
</dbReference>
<keyword evidence="9" id="KW-0445">Lipid transport</keyword>
<proteinExistence type="predicted"/>
<dbReference type="InterPro" id="IPR011917">
    <property type="entry name" value="ABC_transpr_lipidA"/>
</dbReference>
<evidence type="ECO:0000256" key="4">
    <source>
        <dbReference type="ARBA" id="ARBA00022692"/>
    </source>
</evidence>
<dbReference type="InterPro" id="IPR036640">
    <property type="entry name" value="ABC1_TM_sf"/>
</dbReference>
<dbReference type="NCBIfam" id="TIGR02203">
    <property type="entry name" value="MsbA_lipidA"/>
    <property type="match status" value="1"/>
</dbReference>
<dbReference type="GO" id="GO:0016887">
    <property type="term" value="F:ATP hydrolysis activity"/>
    <property type="evidence" value="ECO:0007669"/>
    <property type="project" value="InterPro"/>
</dbReference>
<organism evidence="14 15">
    <name type="scientific">Sulfurifustis variabilis</name>
    <dbReference type="NCBI Taxonomy" id="1675686"/>
    <lineage>
        <taxon>Bacteria</taxon>
        <taxon>Pseudomonadati</taxon>
        <taxon>Pseudomonadota</taxon>
        <taxon>Gammaproteobacteria</taxon>
        <taxon>Acidiferrobacterales</taxon>
        <taxon>Acidiferrobacteraceae</taxon>
        <taxon>Sulfurifustis</taxon>
    </lineage>
</organism>
<dbReference type="InterPro" id="IPR039421">
    <property type="entry name" value="Type_1_exporter"/>
</dbReference>
<dbReference type="AlphaFoldDB" id="A0A1B4V4J1"/>
<dbReference type="GO" id="GO:0034040">
    <property type="term" value="F:ATPase-coupled lipid transmembrane transporter activity"/>
    <property type="evidence" value="ECO:0007669"/>
    <property type="project" value="InterPro"/>
</dbReference>
<dbReference type="Pfam" id="PF00005">
    <property type="entry name" value="ABC_tran"/>
    <property type="match status" value="1"/>
</dbReference>
<dbReference type="SMART" id="SM00382">
    <property type="entry name" value="AAA"/>
    <property type="match status" value="1"/>
</dbReference>
<feature type="transmembrane region" description="Helical" evidence="11">
    <location>
        <begin position="173"/>
        <end position="191"/>
    </location>
</feature>
<dbReference type="PROSITE" id="PS50929">
    <property type="entry name" value="ABC_TM1F"/>
    <property type="match status" value="1"/>
</dbReference>
<reference evidence="14 15" key="1">
    <citation type="submission" date="2015-08" db="EMBL/GenBank/DDBJ databases">
        <title>Complete genome sequence of Sulfurifustis variabilis.</title>
        <authorList>
            <person name="Miura A."/>
            <person name="Kojima H."/>
            <person name="Fukui M."/>
        </authorList>
    </citation>
    <scope>NUCLEOTIDE SEQUENCE [LARGE SCALE GENOMIC DNA]</scope>
    <source>
        <strain evidence="15">skN76</strain>
    </source>
</reference>
<evidence type="ECO:0000256" key="8">
    <source>
        <dbReference type="ARBA" id="ARBA00022989"/>
    </source>
</evidence>
<feature type="domain" description="ABC transmembrane type-1" evidence="13">
    <location>
        <begin position="34"/>
        <end position="313"/>
    </location>
</feature>
<dbReference type="GO" id="GO:0015421">
    <property type="term" value="F:ABC-type oligopeptide transporter activity"/>
    <property type="evidence" value="ECO:0007669"/>
    <property type="project" value="TreeGrafter"/>
</dbReference>
<dbReference type="FunFam" id="3.40.50.300:FF:000140">
    <property type="entry name" value="Lipid A export ATP-binding/permease protein MsbA"/>
    <property type="match status" value="1"/>
</dbReference>
<dbReference type="SUPFAM" id="SSF52540">
    <property type="entry name" value="P-loop containing nucleoside triphosphate hydrolases"/>
    <property type="match status" value="1"/>
</dbReference>
<dbReference type="Gene3D" id="3.40.50.300">
    <property type="entry name" value="P-loop containing nucleotide triphosphate hydrolases"/>
    <property type="match status" value="1"/>
</dbReference>
<keyword evidence="6 14" id="KW-0067">ATP-binding</keyword>
<dbReference type="InterPro" id="IPR027417">
    <property type="entry name" value="P-loop_NTPase"/>
</dbReference>
<dbReference type="Pfam" id="PF00664">
    <property type="entry name" value="ABC_membrane"/>
    <property type="match status" value="1"/>
</dbReference>
<dbReference type="InterPro" id="IPR011527">
    <property type="entry name" value="ABC1_TM_dom"/>
</dbReference>
<keyword evidence="2" id="KW-0813">Transport</keyword>
<sequence length="586" mass="64710">MTGRPEARASDLSGSLRLYRRLLGYAWPYKLVFLAALAGMIVMSGTGAAFAALMRPLVDQGLVDKDPEMIRLVPPLIIAIFFVRIFANFLAEYSIHWVGRRVTYDLRQALFAHLVRLPAQFYDVTPTGGLISRLIFNIEQISRSVTDAVLVVVRDGLTVIALLGYMFYLDWRLTVLFLVLAPVTALLMRAMSRRFRKTSHQIQASVADISQVMREAAEGHRVVKAFAGEKAEINAFGRANEQNRRHAMRKVAVSSIGIGLLQLTAVVALAVVIQFAMMSSDITAGVFVSYVTAATLIMNPAKQLTKINEVIQTGLAAAQSAFTLLDEPPETDTGAVRLERVRGRIEYRHVHFRYPTAAVPALHDISFTVEPGQTLALVGLSGSGKTTIAALLPRFYRVTSGEIRVDEVNIDEIGLADLRSHIALVGQETLLFDDSIRRNIAYGPDEPVDEARLDRAVRAAHVLEFAAQLPEGLDTRVGERGARLSGGQRQRVAIARALYKDAPILILDEATSALDTESERYVQEAMAKLRENRTTLVIAHRLSTVERADRILVLAKGRIVESGTHAELLAREGVYANLYRRQFAEA</sequence>
<keyword evidence="7" id="KW-1278">Translocase</keyword>
<evidence type="ECO:0000256" key="7">
    <source>
        <dbReference type="ARBA" id="ARBA00022967"/>
    </source>
</evidence>
<feature type="domain" description="ABC transporter" evidence="12">
    <location>
        <begin position="345"/>
        <end position="581"/>
    </location>
</feature>
<keyword evidence="4 11" id="KW-0812">Transmembrane</keyword>